<dbReference type="PROSITE" id="PS00503">
    <property type="entry name" value="PECTINESTERASE_2"/>
    <property type="match status" value="1"/>
</dbReference>
<reference evidence="8" key="1">
    <citation type="journal article" date="2016" name="Front. Microbiol.">
        <title>Molecular Keys to the Janthinobacterium and Duganella spp. Interaction with the Plant Pathogen Fusarium graminearum.</title>
        <authorList>
            <person name="Haack F.S."/>
            <person name="Poehlein A."/>
            <person name="Kroger C."/>
            <person name="Voigt C.A."/>
            <person name="Piepenbring M."/>
            <person name="Bode H.B."/>
            <person name="Daniel R."/>
            <person name="Schafer W."/>
            <person name="Streit W.R."/>
        </authorList>
    </citation>
    <scope>NUCLEOTIDE SEQUENCE [LARGE SCALE GENOMIC DNA]</scope>
    <source>
        <strain evidence="8">T54</strain>
    </source>
</reference>
<dbReference type="Pfam" id="PF01095">
    <property type="entry name" value="Pectinesterase"/>
    <property type="match status" value="1"/>
</dbReference>
<comment type="caution">
    <text evidence="7">The sequence shown here is derived from an EMBL/GenBank/DDBJ whole genome shotgun (WGS) entry which is preliminary data.</text>
</comment>
<dbReference type="PANTHER" id="PTHR31321">
    <property type="entry name" value="ACYL-COA THIOESTER HYDROLASE YBHC-RELATED"/>
    <property type="match status" value="1"/>
</dbReference>
<keyword evidence="8" id="KW-1185">Reference proteome</keyword>
<evidence type="ECO:0000256" key="1">
    <source>
        <dbReference type="ARBA" id="ARBA00008891"/>
    </source>
</evidence>
<dbReference type="SUPFAM" id="SSF51126">
    <property type="entry name" value="Pectin lyase-like"/>
    <property type="match status" value="1"/>
</dbReference>
<dbReference type="EC" id="3.1.1.11" evidence="5"/>
<feature type="active site" evidence="4">
    <location>
        <position position="293"/>
    </location>
</feature>
<dbReference type="AlphaFoldDB" id="A0A1E7WNF9"/>
<keyword evidence="2 5" id="KW-0378">Hydrolase</keyword>
<protein>
    <recommendedName>
        <fullName evidence="5">Pectinesterase</fullName>
        <ecNumber evidence="5">3.1.1.11</ecNumber>
    </recommendedName>
</protein>
<evidence type="ECO:0000313" key="8">
    <source>
        <dbReference type="Proteomes" id="UP000175989"/>
    </source>
</evidence>
<keyword evidence="5" id="KW-0732">Signal</keyword>
<dbReference type="GO" id="GO:0030599">
    <property type="term" value="F:pectinesterase activity"/>
    <property type="evidence" value="ECO:0007669"/>
    <property type="project" value="UniProtKB-UniRule"/>
</dbReference>
<dbReference type="Proteomes" id="UP000175989">
    <property type="component" value="Unassembled WGS sequence"/>
</dbReference>
<keyword evidence="3 5" id="KW-0063">Aspartyl esterase</keyword>
<dbReference type="GO" id="GO:0009279">
    <property type="term" value="C:cell outer membrane"/>
    <property type="evidence" value="ECO:0007669"/>
    <property type="project" value="TreeGrafter"/>
</dbReference>
<name>A0A1E7WNF9_9BURK</name>
<evidence type="ECO:0000256" key="5">
    <source>
        <dbReference type="RuleBase" id="RU000589"/>
    </source>
</evidence>
<sequence length="479" mass="52252">MTTVVHITTAAAAAAAVLLTCASSVQAQSEPARRPQLTAEQARHYAYSEVLKYVGPAGSERIDPWDPLADPLARNAALTPDYVVDQAAKADGIKIFNTVQAAVSRAVADSKAAPTKRLYLLVKPGTYPELVYVPAVAAPLTLYGDGKDAAATRITAKLDASATGADYTALYAGQFAAVAPEIRAMFDSVKDRDQIRTFGTATVWVQSDGFQARNLTFENGYNKDIGNARAEALPNVNNVHHQALALQVDGADKAQFENVRLIGFQDTLYVKAKAVATSTRSFFNKSYIEGDVDFIFGDSTAYFYQSEIKTLGDRGVSYVAAPNTNIKTRYGFVFDSSRFTHDGSANARAGQFHLMRQWFHNSKCTPYAKVALTGYRCTLGTTDVYRAPAGTLTKTTLETVGKMVVLNSRIGAHINRERPWADWNKPGAIAYRPVQYSSNDYWHNLARNGIDPVRDLGYGAQPSPADIFVAEFNNQHDDE</sequence>
<comment type="catalytic activity">
    <reaction evidence="5">
        <text>[(1-&gt;4)-alpha-D-galacturonosyl methyl ester](n) + n H2O = [(1-&gt;4)-alpha-D-galacturonosyl](n) + n methanol + n H(+)</text>
        <dbReference type="Rhea" id="RHEA:22380"/>
        <dbReference type="Rhea" id="RHEA-COMP:14570"/>
        <dbReference type="Rhea" id="RHEA-COMP:14573"/>
        <dbReference type="ChEBI" id="CHEBI:15377"/>
        <dbReference type="ChEBI" id="CHEBI:15378"/>
        <dbReference type="ChEBI" id="CHEBI:17790"/>
        <dbReference type="ChEBI" id="CHEBI:140522"/>
        <dbReference type="ChEBI" id="CHEBI:140523"/>
        <dbReference type="EC" id="3.1.1.11"/>
    </reaction>
</comment>
<comment type="pathway">
    <text evidence="5">Glycan metabolism; pectin degradation; 2-dehydro-3-deoxy-D-gluconate from pectin: step 1/5.</text>
</comment>
<gene>
    <name evidence="7" type="primary">pemB</name>
    <name evidence="7" type="ORF">DUPY_23420</name>
</gene>
<dbReference type="GO" id="GO:0042545">
    <property type="term" value="P:cell wall modification"/>
    <property type="evidence" value="ECO:0007669"/>
    <property type="project" value="UniProtKB-UniRule"/>
</dbReference>
<dbReference type="OrthoDB" id="9795222at2"/>
<evidence type="ECO:0000256" key="4">
    <source>
        <dbReference type="PROSITE-ProRule" id="PRU10040"/>
    </source>
</evidence>
<dbReference type="GO" id="GO:0045490">
    <property type="term" value="P:pectin catabolic process"/>
    <property type="evidence" value="ECO:0007669"/>
    <property type="project" value="UniProtKB-UniRule"/>
</dbReference>
<proteinExistence type="inferred from homology"/>
<evidence type="ECO:0000256" key="2">
    <source>
        <dbReference type="ARBA" id="ARBA00022801"/>
    </source>
</evidence>
<dbReference type="InterPro" id="IPR000070">
    <property type="entry name" value="Pectinesterase_cat"/>
</dbReference>
<feature type="domain" description="Pectinesterase catalytic" evidence="6">
    <location>
        <begin position="192"/>
        <end position="363"/>
    </location>
</feature>
<dbReference type="InterPro" id="IPR033131">
    <property type="entry name" value="Pectinesterase_Asp_AS"/>
</dbReference>
<evidence type="ECO:0000256" key="3">
    <source>
        <dbReference type="ARBA" id="ARBA00023085"/>
    </source>
</evidence>
<feature type="chain" id="PRO_5009028594" description="Pectinesterase" evidence="5">
    <location>
        <begin position="28"/>
        <end position="479"/>
    </location>
</feature>
<dbReference type="InterPro" id="IPR011050">
    <property type="entry name" value="Pectin_lyase_fold/virulence"/>
</dbReference>
<dbReference type="Gene3D" id="2.160.20.10">
    <property type="entry name" value="Single-stranded right-handed beta-helix, Pectin lyase-like"/>
    <property type="match status" value="1"/>
</dbReference>
<dbReference type="EMBL" id="LROM01000082">
    <property type="protein sequence ID" value="OFA00690.1"/>
    <property type="molecule type" value="Genomic_DNA"/>
</dbReference>
<evidence type="ECO:0000259" key="6">
    <source>
        <dbReference type="Pfam" id="PF01095"/>
    </source>
</evidence>
<dbReference type="PATRIC" id="fig|762836.4.peg.2425"/>
<feature type="signal peptide" evidence="5">
    <location>
        <begin position="1"/>
        <end position="27"/>
    </location>
</feature>
<dbReference type="UniPathway" id="UPA00545">
    <property type="reaction ID" value="UER00823"/>
</dbReference>
<dbReference type="InterPro" id="IPR012334">
    <property type="entry name" value="Pectin_lyas_fold"/>
</dbReference>
<organism evidence="7 8">
    <name type="scientific">Duganella phyllosphaerae</name>
    <dbReference type="NCBI Taxonomy" id="762836"/>
    <lineage>
        <taxon>Bacteria</taxon>
        <taxon>Pseudomonadati</taxon>
        <taxon>Pseudomonadota</taxon>
        <taxon>Betaproteobacteria</taxon>
        <taxon>Burkholderiales</taxon>
        <taxon>Oxalobacteraceae</taxon>
        <taxon>Telluria group</taxon>
        <taxon>Duganella</taxon>
    </lineage>
</organism>
<comment type="similarity">
    <text evidence="1">Belongs to the pectinesterase family.</text>
</comment>
<dbReference type="PANTHER" id="PTHR31321:SF57">
    <property type="entry name" value="PECTINESTERASE 53-RELATED"/>
    <property type="match status" value="1"/>
</dbReference>
<accession>A0A1E7WNF9</accession>
<evidence type="ECO:0000313" key="7">
    <source>
        <dbReference type="EMBL" id="OFA00690.1"/>
    </source>
</evidence>